<dbReference type="InterPro" id="IPR055933">
    <property type="entry name" value="DUF7511"/>
</dbReference>
<gene>
    <name evidence="3" type="ORF">GCM10009066_14330</name>
</gene>
<sequence length="67" mass="7342">MSADSAAGDAPHSTVPAPEHALDSVVVRQERGPDRCTCYPDDADEETRLTTWLSVNADIVRELESMR</sequence>
<dbReference type="RefSeq" id="WP_211311418.1">
    <property type="nucleotide sequence ID" value="NZ_BAAABL010000042.1"/>
</dbReference>
<evidence type="ECO:0000259" key="2">
    <source>
        <dbReference type="Pfam" id="PF24351"/>
    </source>
</evidence>
<feature type="domain" description="DUF7511" evidence="2">
    <location>
        <begin position="21"/>
        <end position="67"/>
    </location>
</feature>
<protein>
    <recommendedName>
        <fullName evidence="2">DUF7511 domain-containing protein</fullName>
    </recommendedName>
</protein>
<proteinExistence type="predicted"/>
<dbReference type="EMBL" id="BAAABL010000042">
    <property type="protein sequence ID" value="GAA0301312.1"/>
    <property type="molecule type" value="Genomic_DNA"/>
</dbReference>
<accession>A0AAV3S6D8</accession>
<name>A0AAV3S6D8_9EURY</name>
<dbReference type="Pfam" id="PF24351">
    <property type="entry name" value="DUF7511"/>
    <property type="match status" value="1"/>
</dbReference>
<evidence type="ECO:0000313" key="3">
    <source>
        <dbReference type="EMBL" id="GAA0301312.1"/>
    </source>
</evidence>
<comment type="caution">
    <text evidence="3">The sequence shown here is derived from an EMBL/GenBank/DDBJ whole genome shotgun (WGS) entry which is preliminary data.</text>
</comment>
<evidence type="ECO:0000313" key="4">
    <source>
        <dbReference type="Proteomes" id="UP001500837"/>
    </source>
</evidence>
<keyword evidence="4" id="KW-1185">Reference proteome</keyword>
<organism evidence="3 4">
    <name type="scientific">Halarchaeum salinum</name>
    <dbReference type="NCBI Taxonomy" id="489912"/>
    <lineage>
        <taxon>Archaea</taxon>
        <taxon>Methanobacteriati</taxon>
        <taxon>Methanobacteriota</taxon>
        <taxon>Stenosarchaea group</taxon>
        <taxon>Halobacteria</taxon>
        <taxon>Halobacteriales</taxon>
        <taxon>Halobacteriaceae</taxon>
    </lineage>
</organism>
<dbReference type="AlphaFoldDB" id="A0AAV3S6D8"/>
<evidence type="ECO:0000256" key="1">
    <source>
        <dbReference type="SAM" id="MobiDB-lite"/>
    </source>
</evidence>
<feature type="region of interest" description="Disordered" evidence="1">
    <location>
        <begin position="1"/>
        <end position="22"/>
    </location>
</feature>
<reference evidence="3 4" key="1">
    <citation type="journal article" date="2019" name="Int. J. Syst. Evol. Microbiol.">
        <title>The Global Catalogue of Microorganisms (GCM) 10K type strain sequencing project: providing services to taxonomists for standard genome sequencing and annotation.</title>
        <authorList>
            <consortium name="The Broad Institute Genomics Platform"/>
            <consortium name="The Broad Institute Genome Sequencing Center for Infectious Disease"/>
            <person name="Wu L."/>
            <person name="Ma J."/>
        </authorList>
    </citation>
    <scope>NUCLEOTIDE SEQUENCE [LARGE SCALE GENOMIC DNA]</scope>
    <source>
        <strain evidence="3 4">JCM 16330</strain>
    </source>
</reference>
<dbReference type="Proteomes" id="UP001500837">
    <property type="component" value="Unassembled WGS sequence"/>
</dbReference>